<dbReference type="EMBL" id="JAOCZP010000001">
    <property type="protein sequence ID" value="MCT7373605.1"/>
    <property type="molecule type" value="Genomic_DNA"/>
</dbReference>
<evidence type="ECO:0000256" key="2">
    <source>
        <dbReference type="SAM" id="SignalP"/>
    </source>
</evidence>
<evidence type="ECO:0000313" key="4">
    <source>
        <dbReference type="Proteomes" id="UP001320831"/>
    </source>
</evidence>
<keyword evidence="2" id="KW-0732">Signal</keyword>
<reference evidence="3 4" key="1">
    <citation type="submission" date="2022-09" db="EMBL/GenBank/DDBJ databases">
        <title>Chelativorans salina sp. nov., a novel slightly halophilic bacterium isolated from a saline lake sediment enrichment.</title>
        <authorList>
            <person name="Gao L."/>
            <person name="Fang B.-Z."/>
            <person name="Li W.-J."/>
        </authorList>
    </citation>
    <scope>NUCLEOTIDE SEQUENCE [LARGE SCALE GENOMIC DNA]</scope>
    <source>
        <strain evidence="3 4">EGI FJ00035</strain>
    </source>
</reference>
<accession>A0ABT2LGP0</accession>
<feature type="signal peptide" evidence="2">
    <location>
        <begin position="1"/>
        <end position="22"/>
    </location>
</feature>
<protein>
    <submittedName>
        <fullName evidence="3">Uncharacterized protein</fullName>
    </submittedName>
</protein>
<dbReference type="Proteomes" id="UP001320831">
    <property type="component" value="Unassembled WGS sequence"/>
</dbReference>
<proteinExistence type="predicted"/>
<keyword evidence="4" id="KW-1185">Reference proteome</keyword>
<dbReference type="RefSeq" id="WP_260899932.1">
    <property type="nucleotide sequence ID" value="NZ_JAOCZP010000001.1"/>
</dbReference>
<feature type="chain" id="PRO_5045488654" evidence="2">
    <location>
        <begin position="23"/>
        <end position="131"/>
    </location>
</feature>
<evidence type="ECO:0000256" key="1">
    <source>
        <dbReference type="SAM" id="MobiDB-lite"/>
    </source>
</evidence>
<sequence>MKLLAIGPFVAVAVLAASHADASSIVELKAMDVEAMAAEAVPGEAPVALSASVSVIGEPAVTFESTSAVEQRDSRRFDPDPLVIRGGLVGDPFVRATPTQPTPTPPRQASAPAAAAPATAAPLPQTFSRPQ</sequence>
<gene>
    <name evidence="3" type="ORF">N5A92_00900</name>
</gene>
<feature type="region of interest" description="Disordered" evidence="1">
    <location>
        <begin position="88"/>
        <end position="131"/>
    </location>
</feature>
<evidence type="ECO:0000313" key="3">
    <source>
        <dbReference type="EMBL" id="MCT7373605.1"/>
    </source>
</evidence>
<comment type="caution">
    <text evidence="3">The sequence shown here is derived from an EMBL/GenBank/DDBJ whole genome shotgun (WGS) entry which is preliminary data.</text>
</comment>
<name>A0ABT2LGP0_9HYPH</name>
<organism evidence="3 4">
    <name type="scientific">Chelativorans salis</name>
    <dbReference type="NCBI Taxonomy" id="2978478"/>
    <lineage>
        <taxon>Bacteria</taxon>
        <taxon>Pseudomonadati</taxon>
        <taxon>Pseudomonadota</taxon>
        <taxon>Alphaproteobacteria</taxon>
        <taxon>Hyphomicrobiales</taxon>
        <taxon>Phyllobacteriaceae</taxon>
        <taxon>Chelativorans</taxon>
    </lineage>
</organism>
<feature type="compositionally biased region" description="Low complexity" evidence="1">
    <location>
        <begin position="107"/>
        <end position="131"/>
    </location>
</feature>